<organism evidence="1 2">
    <name type="scientific">Dendrolimus kikuchii</name>
    <dbReference type="NCBI Taxonomy" id="765133"/>
    <lineage>
        <taxon>Eukaryota</taxon>
        <taxon>Metazoa</taxon>
        <taxon>Ecdysozoa</taxon>
        <taxon>Arthropoda</taxon>
        <taxon>Hexapoda</taxon>
        <taxon>Insecta</taxon>
        <taxon>Pterygota</taxon>
        <taxon>Neoptera</taxon>
        <taxon>Endopterygota</taxon>
        <taxon>Lepidoptera</taxon>
        <taxon>Glossata</taxon>
        <taxon>Ditrysia</taxon>
        <taxon>Bombycoidea</taxon>
        <taxon>Lasiocampidae</taxon>
        <taxon>Dendrolimus</taxon>
    </lineage>
</organism>
<sequence>MVNLFGLKNPAWRYLRNKITPTFTPGKLKRMLPLMMETGKPMMSYLKENNVYNNEEGVVIDAQDVNYKYTADLIANVAIGIKTDSFKYPDSEYSKCLIDFFYSLKRMIALVTVFFMPELVEMFGSTMLFNVSCIRKIFWSTVKSREESGEKRGDFIDTIIDLKNGAQNPLYKFEGNNLWYQSGTFFSGFESSGSASAFTLMELAKNKDYQNGARADITKAITKYGWTIEAFNDMKYLDKCIAECLRMYPSISTIDRYALKDYKIPNTDIVIEKGTPIYISLYGLHGDPQHFHEPEVFNPERFSDARTVSAAYIPFGAGPRKCIGMKSGQLHIKAVISMILSEYQVHQDCSEINELDSRSTFTAAADGINLKFTRLKSSS</sequence>
<dbReference type="Proteomes" id="UP000824533">
    <property type="component" value="Linkage Group LG25"/>
</dbReference>
<proteinExistence type="predicted"/>
<accession>A0ACC1CHI9</accession>
<evidence type="ECO:0000313" key="2">
    <source>
        <dbReference type="Proteomes" id="UP000824533"/>
    </source>
</evidence>
<evidence type="ECO:0000313" key="1">
    <source>
        <dbReference type="EMBL" id="KAJ0171045.1"/>
    </source>
</evidence>
<reference evidence="1 2" key="1">
    <citation type="journal article" date="2021" name="Front. Genet.">
        <title>Chromosome-Level Genome Assembly Reveals Significant Gene Expansion in the Toll and IMD Signaling Pathways of Dendrolimus kikuchii.</title>
        <authorList>
            <person name="Zhou J."/>
            <person name="Wu P."/>
            <person name="Xiong Z."/>
            <person name="Liu N."/>
            <person name="Zhao N."/>
            <person name="Ji M."/>
            <person name="Qiu Y."/>
            <person name="Yang B."/>
        </authorList>
    </citation>
    <scope>NUCLEOTIDE SEQUENCE [LARGE SCALE GENOMIC DNA]</scope>
    <source>
        <strain evidence="1">Ann1</strain>
    </source>
</reference>
<name>A0ACC1CHI9_9NEOP</name>
<dbReference type="EMBL" id="CM034411">
    <property type="protein sequence ID" value="KAJ0171045.1"/>
    <property type="molecule type" value="Genomic_DNA"/>
</dbReference>
<keyword evidence="2" id="KW-1185">Reference proteome</keyword>
<protein>
    <submittedName>
        <fullName evidence="1">Uncharacterized protein</fullName>
    </submittedName>
</protein>
<gene>
    <name evidence="1" type="ORF">K1T71_013244</name>
</gene>
<comment type="caution">
    <text evidence="1">The sequence shown here is derived from an EMBL/GenBank/DDBJ whole genome shotgun (WGS) entry which is preliminary data.</text>
</comment>